<dbReference type="PANTHER" id="PTHR46880:SF9">
    <property type="entry name" value="ZINC FINGER PROTEIN 862"/>
    <property type="match status" value="1"/>
</dbReference>
<dbReference type="SUPFAM" id="SSF53098">
    <property type="entry name" value="Ribonuclease H-like"/>
    <property type="match status" value="1"/>
</dbReference>
<evidence type="ECO:0000313" key="1">
    <source>
        <dbReference type="EMBL" id="KAG7174509.1"/>
    </source>
</evidence>
<name>A0A8J5TBD4_HOMAM</name>
<sequence>MNSCDGETWKQKLVGIGTDGASIMTGCRNGLVARLRRDLEKPELEGIHGSAHKIELAYKDAVKDVPLAKKVDLLLLGIYLFYEKSSLNRSMLKRAHDICQVPFLVPTRVGGTRWLPHMLQALEHLLKSYKAIVLHMQQIQNPDDPTYHKDSSRKAQNFLLLLTSADIVQYLHLLLDVVLCLGGLSELFQHGQTNISAIVNEIQTAVDVLNKYLAWPGPSLRRIMEGDTTMFQGEKLSGRSNTFKTATRDMLTSLISSLNKRFIDIAKYSGNEDFGDSAVQALAQALEKTLMEAEVNPTLVEDEWTVLKSYIYKTSSADAERGFSQVKLIKTDWRSRLTDDHLTDHMVAQLHTESVGNLNPDKAIARFLTTGPAVWMATLTLLAAAQWKIWTTAMS</sequence>
<dbReference type="PANTHER" id="PTHR46880">
    <property type="entry name" value="RAS-ASSOCIATING DOMAIN-CONTAINING PROTEIN"/>
    <property type="match status" value="1"/>
</dbReference>
<dbReference type="EMBL" id="JAHLQT010007588">
    <property type="protein sequence ID" value="KAG7174509.1"/>
    <property type="molecule type" value="Genomic_DNA"/>
</dbReference>
<dbReference type="InterPro" id="IPR012337">
    <property type="entry name" value="RNaseH-like_sf"/>
</dbReference>
<gene>
    <name evidence="1" type="primary">Znf862-L9</name>
    <name evidence="1" type="ORF">Hamer_G016407</name>
</gene>
<proteinExistence type="predicted"/>
<evidence type="ECO:0000313" key="2">
    <source>
        <dbReference type="Proteomes" id="UP000747542"/>
    </source>
</evidence>
<dbReference type="AlphaFoldDB" id="A0A8J5TBD4"/>
<reference evidence="1" key="1">
    <citation type="journal article" date="2021" name="Sci. Adv.">
        <title>The American lobster genome reveals insights on longevity, neural, and immune adaptations.</title>
        <authorList>
            <person name="Polinski J.M."/>
            <person name="Zimin A.V."/>
            <person name="Clark K.F."/>
            <person name="Kohn A.B."/>
            <person name="Sadowski N."/>
            <person name="Timp W."/>
            <person name="Ptitsyn A."/>
            <person name="Khanna P."/>
            <person name="Romanova D.Y."/>
            <person name="Williams P."/>
            <person name="Greenwood S.J."/>
            <person name="Moroz L.L."/>
            <person name="Walt D.R."/>
            <person name="Bodnar A.G."/>
        </authorList>
    </citation>
    <scope>NUCLEOTIDE SEQUENCE</scope>
    <source>
        <strain evidence="1">GMGI-L3</strain>
    </source>
</reference>
<organism evidence="1 2">
    <name type="scientific">Homarus americanus</name>
    <name type="common">American lobster</name>
    <dbReference type="NCBI Taxonomy" id="6706"/>
    <lineage>
        <taxon>Eukaryota</taxon>
        <taxon>Metazoa</taxon>
        <taxon>Ecdysozoa</taxon>
        <taxon>Arthropoda</taxon>
        <taxon>Crustacea</taxon>
        <taxon>Multicrustacea</taxon>
        <taxon>Malacostraca</taxon>
        <taxon>Eumalacostraca</taxon>
        <taxon>Eucarida</taxon>
        <taxon>Decapoda</taxon>
        <taxon>Pleocyemata</taxon>
        <taxon>Astacidea</taxon>
        <taxon>Nephropoidea</taxon>
        <taxon>Nephropidae</taxon>
        <taxon>Homarus</taxon>
    </lineage>
</organism>
<protein>
    <submittedName>
        <fullName evidence="1">Zinc finger protein 862-like 9</fullName>
    </submittedName>
</protein>
<dbReference type="Proteomes" id="UP000747542">
    <property type="component" value="Unassembled WGS sequence"/>
</dbReference>
<comment type="caution">
    <text evidence="1">The sequence shown here is derived from an EMBL/GenBank/DDBJ whole genome shotgun (WGS) entry which is preliminary data.</text>
</comment>
<keyword evidence="2" id="KW-1185">Reference proteome</keyword>
<accession>A0A8J5TBD4</accession>